<reference evidence="2" key="1">
    <citation type="journal article" date="2011" name="Plant Physiol.">
        <title>Comprehensive sequence analysis of 24,783 barley full-length cDNAs derived from 12 clone libraries.</title>
        <authorList>
            <person name="Matsumoto T."/>
            <person name="Tanaka T."/>
            <person name="Sakai H."/>
            <person name="Amano N."/>
            <person name="Kanamori H."/>
            <person name="Kurita K."/>
            <person name="Kikuta A."/>
            <person name="Kamiya K."/>
            <person name="Yamamoto M."/>
            <person name="Ikawa H."/>
            <person name="Fujii N."/>
            <person name="Hori K."/>
            <person name="Itoh T."/>
            <person name="Sato K."/>
        </authorList>
    </citation>
    <scope>NUCLEOTIDE SEQUENCE</scope>
</reference>
<dbReference type="EMBL" id="AK374193">
    <property type="protein sequence ID" value="BAK05390.1"/>
    <property type="molecule type" value="mRNA"/>
</dbReference>
<keyword evidence="1" id="KW-0732">Signal</keyword>
<evidence type="ECO:0000313" key="2">
    <source>
        <dbReference type="EMBL" id="BAK05390.1"/>
    </source>
</evidence>
<dbReference type="AlphaFoldDB" id="F2EDG8"/>
<sequence length="102" mass="11453">MMSYKLSGYTNAKLATIIFFVLLGCHASSVHCGRQLDDNIRSSAARRPPIILCVKNTCDHHTCWCCVSQFPGHHCYDNLDDCRKVCPHPPTPSLPMAQQTMF</sequence>
<accession>F2EDG8</accession>
<organism evidence="2">
    <name type="scientific">Hordeum vulgare subsp. vulgare</name>
    <name type="common">Domesticated barley</name>
    <dbReference type="NCBI Taxonomy" id="112509"/>
    <lineage>
        <taxon>Eukaryota</taxon>
        <taxon>Viridiplantae</taxon>
        <taxon>Streptophyta</taxon>
        <taxon>Embryophyta</taxon>
        <taxon>Tracheophyta</taxon>
        <taxon>Spermatophyta</taxon>
        <taxon>Magnoliopsida</taxon>
        <taxon>Liliopsida</taxon>
        <taxon>Poales</taxon>
        <taxon>Poaceae</taxon>
        <taxon>BOP clade</taxon>
        <taxon>Pooideae</taxon>
        <taxon>Triticodae</taxon>
        <taxon>Triticeae</taxon>
        <taxon>Hordeinae</taxon>
        <taxon>Hordeum</taxon>
    </lineage>
</organism>
<dbReference type="PROSITE" id="PS51257">
    <property type="entry name" value="PROKAR_LIPOPROTEIN"/>
    <property type="match status" value="1"/>
</dbReference>
<feature type="signal peptide" evidence="1">
    <location>
        <begin position="1"/>
        <end position="27"/>
    </location>
</feature>
<feature type="chain" id="PRO_5003276335" evidence="1">
    <location>
        <begin position="28"/>
        <end position="102"/>
    </location>
</feature>
<name>F2EDG8_HORVV</name>
<evidence type="ECO:0000256" key="1">
    <source>
        <dbReference type="SAM" id="SignalP"/>
    </source>
</evidence>
<proteinExistence type="evidence at transcript level"/>
<protein>
    <submittedName>
        <fullName evidence="2">Predicted protein</fullName>
    </submittedName>
</protein>